<evidence type="ECO:0000256" key="2">
    <source>
        <dbReference type="ARBA" id="ARBA00022980"/>
    </source>
</evidence>
<dbReference type="InterPro" id="IPR020568">
    <property type="entry name" value="Ribosomal_Su5_D2-typ_SF"/>
</dbReference>
<dbReference type="GO" id="GO:0005737">
    <property type="term" value="C:cytoplasm"/>
    <property type="evidence" value="ECO:0007669"/>
    <property type="project" value="UniProtKB-ARBA"/>
</dbReference>
<dbReference type="PANTHER" id="PTHR48277">
    <property type="entry name" value="MITOCHONDRIAL RIBOSOMAL PROTEIN S5"/>
    <property type="match status" value="1"/>
</dbReference>
<dbReference type="InterPro" id="IPR014721">
    <property type="entry name" value="Ribsml_uS5_D2-typ_fold_subgr"/>
</dbReference>
<keyword evidence="2 6" id="KW-0689">Ribosomal protein</keyword>
<evidence type="ECO:0000313" key="10">
    <source>
        <dbReference type="Proteomes" id="UP000177810"/>
    </source>
</evidence>
<name>A0A1G2F4R3_9BACT</name>
<dbReference type="Gene3D" id="3.30.230.10">
    <property type="match status" value="1"/>
</dbReference>
<dbReference type="InterPro" id="IPR005324">
    <property type="entry name" value="Ribosomal_uS5_C"/>
</dbReference>
<evidence type="ECO:0000256" key="7">
    <source>
        <dbReference type="RuleBase" id="RU003823"/>
    </source>
</evidence>
<dbReference type="InterPro" id="IPR000851">
    <property type="entry name" value="Ribosomal_uS5"/>
</dbReference>
<gene>
    <name evidence="9" type="ORF">A2V69_03490</name>
</gene>
<dbReference type="SUPFAM" id="SSF54211">
    <property type="entry name" value="Ribosomal protein S5 domain 2-like"/>
    <property type="match status" value="1"/>
</dbReference>
<dbReference type="Pfam" id="PF00333">
    <property type="entry name" value="Ribosomal_S5"/>
    <property type="match status" value="1"/>
</dbReference>
<dbReference type="GO" id="GO:0003735">
    <property type="term" value="F:structural constituent of ribosome"/>
    <property type="evidence" value="ECO:0007669"/>
    <property type="project" value="UniProtKB-UniRule"/>
</dbReference>
<accession>A0A1G2F4R3</accession>
<dbReference type="EMBL" id="MHMT01000011">
    <property type="protein sequence ID" value="OGZ32927.1"/>
    <property type="molecule type" value="Genomic_DNA"/>
</dbReference>
<dbReference type="GO" id="GO:0005840">
    <property type="term" value="C:ribosome"/>
    <property type="evidence" value="ECO:0007669"/>
    <property type="project" value="UniProtKB-KW"/>
</dbReference>
<dbReference type="SUPFAM" id="SSF54768">
    <property type="entry name" value="dsRNA-binding domain-like"/>
    <property type="match status" value="1"/>
</dbReference>
<evidence type="ECO:0000259" key="8">
    <source>
        <dbReference type="PROSITE" id="PS50881"/>
    </source>
</evidence>
<evidence type="ECO:0000256" key="5">
    <source>
        <dbReference type="ARBA" id="ARBA00035519"/>
    </source>
</evidence>
<evidence type="ECO:0000256" key="6">
    <source>
        <dbReference type="PROSITE-ProRule" id="PRU00268"/>
    </source>
</evidence>
<evidence type="ECO:0000313" key="9">
    <source>
        <dbReference type="EMBL" id="OGZ32927.1"/>
    </source>
</evidence>
<dbReference type="GO" id="GO:0003723">
    <property type="term" value="F:RNA binding"/>
    <property type="evidence" value="ECO:0007669"/>
    <property type="project" value="InterPro"/>
</dbReference>
<dbReference type="PROSITE" id="PS00585">
    <property type="entry name" value="RIBOSOMAL_S5"/>
    <property type="match status" value="1"/>
</dbReference>
<dbReference type="Pfam" id="PF03719">
    <property type="entry name" value="Ribosomal_S5_C"/>
    <property type="match status" value="1"/>
</dbReference>
<dbReference type="PROSITE" id="PS50881">
    <property type="entry name" value="S5_DSRBD"/>
    <property type="match status" value="1"/>
</dbReference>
<dbReference type="Proteomes" id="UP000177810">
    <property type="component" value="Unassembled WGS sequence"/>
</dbReference>
<sequence length="158" mass="17077">MSRKTRDKKEPVIKEEPEFEQKLLDVRRTARMVAGGRRFNFRAVVIIGNKKGKVGVGIAKGADVTMAVDKAVRQAKKNLIDVPITADGSISFRVEAKYGAAKVMLKTAVKGKGVIAGGTVRTICNLAGITNITTKIIGRTTNPLNNARATIEALKKLF</sequence>
<evidence type="ECO:0000256" key="1">
    <source>
        <dbReference type="ARBA" id="ARBA00008945"/>
    </source>
</evidence>
<dbReference type="InterPro" id="IPR018192">
    <property type="entry name" value="Ribosomal_uS5_N_CS"/>
</dbReference>
<dbReference type="GO" id="GO:0006412">
    <property type="term" value="P:translation"/>
    <property type="evidence" value="ECO:0007669"/>
    <property type="project" value="InterPro"/>
</dbReference>
<comment type="caution">
    <text evidence="9">The sequence shown here is derived from an EMBL/GenBank/DDBJ whole genome shotgun (WGS) entry which is preliminary data.</text>
</comment>
<dbReference type="STRING" id="1801990.A2V69_03490"/>
<dbReference type="PANTHER" id="PTHR48277:SF1">
    <property type="entry name" value="MITOCHONDRIAL RIBOSOMAL PROTEIN S5"/>
    <property type="match status" value="1"/>
</dbReference>
<dbReference type="Gene3D" id="3.30.160.20">
    <property type="match status" value="1"/>
</dbReference>
<keyword evidence="3 6" id="KW-0687">Ribonucleoprotein</keyword>
<dbReference type="InterPro" id="IPR013810">
    <property type="entry name" value="Ribosomal_uS5_N"/>
</dbReference>
<evidence type="ECO:0000256" key="3">
    <source>
        <dbReference type="ARBA" id="ARBA00023274"/>
    </source>
</evidence>
<dbReference type="FunFam" id="3.30.230.10:FF:000002">
    <property type="entry name" value="30S ribosomal protein S5"/>
    <property type="match status" value="1"/>
</dbReference>
<protein>
    <recommendedName>
        <fullName evidence="4">Small ribosomal subunit protein uS5</fullName>
    </recommendedName>
    <alternativeName>
        <fullName evidence="5">30S ribosomal protein S5</fullName>
    </alternativeName>
</protein>
<reference evidence="9 10" key="1">
    <citation type="journal article" date="2016" name="Nat. Commun.">
        <title>Thousands of microbial genomes shed light on interconnected biogeochemical processes in an aquifer system.</title>
        <authorList>
            <person name="Anantharaman K."/>
            <person name="Brown C.T."/>
            <person name="Hug L.A."/>
            <person name="Sharon I."/>
            <person name="Castelle C.J."/>
            <person name="Probst A.J."/>
            <person name="Thomas B.C."/>
            <person name="Singh A."/>
            <person name="Wilkins M.J."/>
            <person name="Karaoz U."/>
            <person name="Brodie E.L."/>
            <person name="Williams K.H."/>
            <person name="Hubbard S.S."/>
            <person name="Banfield J.F."/>
        </authorList>
    </citation>
    <scope>NUCLEOTIDE SEQUENCE [LARGE SCALE GENOMIC DNA]</scope>
</reference>
<feature type="domain" description="S5 DRBM" evidence="8">
    <location>
        <begin position="19"/>
        <end position="82"/>
    </location>
</feature>
<comment type="similarity">
    <text evidence="1 7">Belongs to the universal ribosomal protein uS5 family.</text>
</comment>
<organism evidence="9 10">
    <name type="scientific">Candidatus Portnoybacteria bacterium RBG_13_40_8</name>
    <dbReference type="NCBI Taxonomy" id="1801990"/>
    <lineage>
        <taxon>Bacteria</taxon>
        <taxon>Candidatus Portnoyibacteriota</taxon>
    </lineage>
</organism>
<evidence type="ECO:0000256" key="4">
    <source>
        <dbReference type="ARBA" id="ARBA00035255"/>
    </source>
</evidence>
<dbReference type="AlphaFoldDB" id="A0A1G2F4R3"/>
<proteinExistence type="inferred from homology"/>
<dbReference type="GO" id="GO:1990904">
    <property type="term" value="C:ribonucleoprotein complex"/>
    <property type="evidence" value="ECO:0007669"/>
    <property type="project" value="UniProtKB-UniRule"/>
</dbReference>